<gene>
    <name evidence="2" type="ORF">DY240_14740</name>
</gene>
<feature type="transmembrane region" description="Helical" evidence="1">
    <location>
        <begin position="121"/>
        <end position="142"/>
    </location>
</feature>
<feature type="transmembrane region" description="Helical" evidence="1">
    <location>
        <begin position="65"/>
        <end position="87"/>
    </location>
</feature>
<dbReference type="AlphaFoldDB" id="A0A418KPU7"/>
<keyword evidence="3" id="KW-1185">Reference proteome</keyword>
<feature type="transmembrane region" description="Helical" evidence="1">
    <location>
        <begin position="20"/>
        <end position="45"/>
    </location>
</feature>
<evidence type="ECO:0000313" key="3">
    <source>
        <dbReference type="Proteomes" id="UP000284057"/>
    </source>
</evidence>
<dbReference type="InterPro" id="IPR045713">
    <property type="entry name" value="DUF6069"/>
</dbReference>
<keyword evidence="1" id="KW-0472">Membrane</keyword>
<dbReference type="Proteomes" id="UP000284057">
    <property type="component" value="Unassembled WGS sequence"/>
</dbReference>
<dbReference type="Pfam" id="PF19545">
    <property type="entry name" value="DUF6069"/>
    <property type="match status" value="1"/>
</dbReference>
<dbReference type="EMBL" id="QUAL01000145">
    <property type="protein sequence ID" value="RIQ21815.1"/>
    <property type="molecule type" value="Genomic_DNA"/>
</dbReference>
<dbReference type="OrthoDB" id="4868427at2"/>
<protein>
    <submittedName>
        <fullName evidence="2">Uncharacterized protein</fullName>
    </submittedName>
</protein>
<dbReference type="RefSeq" id="WP_119660616.1">
    <property type="nucleotide sequence ID" value="NZ_QUAL01000145.1"/>
</dbReference>
<reference evidence="2 3" key="1">
    <citation type="submission" date="2018-09" db="EMBL/GenBank/DDBJ databases">
        <title>Isolation, diversity and antifungal activity of actinobacteria from wheat.</title>
        <authorList>
            <person name="Han C."/>
        </authorList>
    </citation>
    <scope>NUCLEOTIDE SEQUENCE [LARGE SCALE GENOMIC DNA]</scope>
    <source>
        <strain evidence="2 3">NEAU-YY265</strain>
    </source>
</reference>
<organism evidence="2 3">
    <name type="scientific">Jiangella rhizosphaerae</name>
    <dbReference type="NCBI Taxonomy" id="2293569"/>
    <lineage>
        <taxon>Bacteria</taxon>
        <taxon>Bacillati</taxon>
        <taxon>Actinomycetota</taxon>
        <taxon>Actinomycetes</taxon>
        <taxon>Jiangellales</taxon>
        <taxon>Jiangellaceae</taxon>
        <taxon>Jiangella</taxon>
    </lineage>
</organism>
<comment type="caution">
    <text evidence="2">The sequence shown here is derived from an EMBL/GenBank/DDBJ whole genome shotgun (WGS) entry which is preliminary data.</text>
</comment>
<evidence type="ECO:0000256" key="1">
    <source>
        <dbReference type="SAM" id="Phobius"/>
    </source>
</evidence>
<keyword evidence="1" id="KW-0812">Transmembrane</keyword>
<name>A0A418KPU7_9ACTN</name>
<evidence type="ECO:0000313" key="2">
    <source>
        <dbReference type="EMBL" id="RIQ21815.1"/>
    </source>
</evidence>
<proteinExistence type="predicted"/>
<keyword evidence="1" id="KW-1133">Transmembrane helix</keyword>
<sequence>MTTDPAARSGPPAVDAARLWAGGAATAVIAALIAVVGIALVRGVFGIPILAPEGDGAWGDASTGWYAAGAALAALLATALVHVLLLTTPQPLRFFGWVVALATLIGVVAPFTSGADLDAKVATAALDLVLGIAIWSLVSSVARSAVRSGPRRRPGPAV</sequence>
<accession>A0A418KPU7</accession>
<feature type="transmembrane region" description="Helical" evidence="1">
    <location>
        <begin position="94"/>
        <end position="115"/>
    </location>
</feature>